<keyword evidence="1" id="KW-0346">Stress response</keyword>
<evidence type="ECO:0000259" key="5">
    <source>
        <dbReference type="Pfam" id="PF01965"/>
    </source>
</evidence>
<feature type="transmembrane region" description="Helical" evidence="4">
    <location>
        <begin position="7"/>
        <end position="29"/>
    </location>
</feature>
<dbReference type="CDD" id="cd03141">
    <property type="entry name" value="GATase1_Hsp31_like"/>
    <property type="match status" value="1"/>
</dbReference>
<dbReference type="RefSeq" id="WP_073313615.1">
    <property type="nucleotide sequence ID" value="NZ_FQYP01000001.1"/>
</dbReference>
<comment type="similarity">
    <text evidence="3">Belongs to the peptidase C56 family. HSP31-like subfamily.</text>
</comment>
<organism evidence="6 7">
    <name type="scientific">Aquimarina spongiae</name>
    <dbReference type="NCBI Taxonomy" id="570521"/>
    <lineage>
        <taxon>Bacteria</taxon>
        <taxon>Pseudomonadati</taxon>
        <taxon>Bacteroidota</taxon>
        <taxon>Flavobacteriia</taxon>
        <taxon>Flavobacteriales</taxon>
        <taxon>Flavobacteriaceae</taxon>
        <taxon>Aquimarina</taxon>
    </lineage>
</organism>
<name>A0A1M6AZG6_9FLAO</name>
<dbReference type="GO" id="GO:0006508">
    <property type="term" value="P:proteolysis"/>
    <property type="evidence" value="ECO:0007669"/>
    <property type="project" value="UniProtKB-KW"/>
</dbReference>
<dbReference type="EMBL" id="FQYP01000001">
    <property type="protein sequence ID" value="SHI41831.1"/>
    <property type="molecule type" value="Genomic_DNA"/>
</dbReference>
<accession>A0A1M6AZG6</accession>
<dbReference type="GO" id="GO:0005737">
    <property type="term" value="C:cytoplasm"/>
    <property type="evidence" value="ECO:0007669"/>
    <property type="project" value="TreeGrafter"/>
</dbReference>
<proteinExistence type="inferred from homology"/>
<keyword evidence="4" id="KW-0472">Membrane</keyword>
<dbReference type="SUPFAM" id="SSF52317">
    <property type="entry name" value="Class I glutamine amidotransferase-like"/>
    <property type="match status" value="1"/>
</dbReference>
<dbReference type="GO" id="GO:0019172">
    <property type="term" value="F:glyoxalase III activity"/>
    <property type="evidence" value="ECO:0007669"/>
    <property type="project" value="TreeGrafter"/>
</dbReference>
<dbReference type="InterPro" id="IPR050325">
    <property type="entry name" value="Prot/Nucl_acid_deglycase"/>
</dbReference>
<keyword evidence="4" id="KW-0812">Transmembrane</keyword>
<keyword evidence="4" id="KW-1133">Transmembrane helix</keyword>
<dbReference type="Proteomes" id="UP000184432">
    <property type="component" value="Unassembled WGS sequence"/>
</dbReference>
<sequence>MKKVYKILKWVGVTILGLVIILVSFGFWFKGLIPPRDQNLKTTNVSDLTYLSENVIPKRGKILAVVTSIDKMGTTEKETGYELSELSRAYYVFTANGFEVDIASTLGGKPPVIIDDEDMGAYDYAFLNDSIAQYKTSNTIPIEKVIPEDYEAIFFAGGKGAMYDFPDNPYIQSIVSEYYQSDKVVGAVCHGPAALVNVTLDNGESLLKDKEVSGFTNDEELLLISDAKTIFPFLLQDKIEEQGANFEEGVMYLDNVSHSGNLITGQNPWSTWTLAETMIQQMGYTPKHRQITDEEYAVQVLLAYHTDGKQKAKEKINTLIVSKQKPVNRVLIAKHSILAAMKGEVGNFYNLLNLASYAKKCEAKTNKI</sequence>
<evidence type="ECO:0000256" key="1">
    <source>
        <dbReference type="ARBA" id="ARBA00023016"/>
    </source>
</evidence>
<dbReference type="Gene3D" id="3.40.50.880">
    <property type="match status" value="1"/>
</dbReference>
<keyword evidence="2" id="KW-0456">Lyase</keyword>
<dbReference type="GO" id="GO:0019243">
    <property type="term" value="P:methylglyoxal catabolic process to D-lactate via S-lactoyl-glutathione"/>
    <property type="evidence" value="ECO:0007669"/>
    <property type="project" value="TreeGrafter"/>
</dbReference>
<dbReference type="InterPro" id="IPR029062">
    <property type="entry name" value="Class_I_gatase-like"/>
</dbReference>
<protein>
    <submittedName>
        <fullName evidence="6">Putative intracellular protease/amidase</fullName>
    </submittedName>
</protein>
<feature type="domain" description="DJ-1/PfpI" evidence="5">
    <location>
        <begin position="80"/>
        <end position="203"/>
    </location>
</feature>
<keyword evidence="6" id="KW-0645">Protease</keyword>
<dbReference type="PANTHER" id="PTHR48094">
    <property type="entry name" value="PROTEIN/NUCLEIC ACID DEGLYCASE DJ-1-RELATED"/>
    <property type="match status" value="1"/>
</dbReference>
<evidence type="ECO:0000313" key="6">
    <source>
        <dbReference type="EMBL" id="SHI41831.1"/>
    </source>
</evidence>
<dbReference type="InterPro" id="IPR002818">
    <property type="entry name" value="DJ-1/PfpI"/>
</dbReference>
<reference evidence="7" key="1">
    <citation type="submission" date="2016-11" db="EMBL/GenBank/DDBJ databases">
        <authorList>
            <person name="Varghese N."/>
            <person name="Submissions S."/>
        </authorList>
    </citation>
    <scope>NUCLEOTIDE SEQUENCE [LARGE SCALE GENOMIC DNA]</scope>
    <source>
        <strain evidence="7">DSM 22623</strain>
    </source>
</reference>
<dbReference type="GO" id="GO:0008233">
    <property type="term" value="F:peptidase activity"/>
    <property type="evidence" value="ECO:0007669"/>
    <property type="project" value="UniProtKB-KW"/>
</dbReference>
<dbReference type="PANTHER" id="PTHR48094:SF11">
    <property type="entry name" value="GLUTATHIONE-INDEPENDENT GLYOXALASE HSP31-RELATED"/>
    <property type="match status" value="1"/>
</dbReference>
<evidence type="ECO:0000313" key="7">
    <source>
        <dbReference type="Proteomes" id="UP000184432"/>
    </source>
</evidence>
<keyword evidence="7" id="KW-1185">Reference proteome</keyword>
<keyword evidence="6" id="KW-0378">Hydrolase</keyword>
<evidence type="ECO:0000256" key="3">
    <source>
        <dbReference type="ARBA" id="ARBA00038493"/>
    </source>
</evidence>
<dbReference type="Pfam" id="PF01965">
    <property type="entry name" value="DJ-1_PfpI"/>
    <property type="match status" value="1"/>
</dbReference>
<dbReference type="AlphaFoldDB" id="A0A1M6AZG6"/>
<evidence type="ECO:0000256" key="4">
    <source>
        <dbReference type="SAM" id="Phobius"/>
    </source>
</evidence>
<evidence type="ECO:0000256" key="2">
    <source>
        <dbReference type="ARBA" id="ARBA00023239"/>
    </source>
</evidence>
<gene>
    <name evidence="6" type="ORF">SAMN04488508_101553</name>
</gene>
<dbReference type="OrthoDB" id="9792284at2"/>
<dbReference type="STRING" id="570521.SAMN04488508_101553"/>